<evidence type="ECO:0000256" key="8">
    <source>
        <dbReference type="ARBA" id="ARBA00023268"/>
    </source>
</evidence>
<dbReference type="OrthoDB" id="5657047at2"/>
<dbReference type="InterPro" id="IPR010979">
    <property type="entry name" value="Ribosomal_uS13-like_H2TH"/>
</dbReference>
<evidence type="ECO:0000256" key="6">
    <source>
        <dbReference type="ARBA" id="ARBA00023204"/>
    </source>
</evidence>
<sequence length="263" mass="28757">MPELPEVEAYRRRIEQGACHRTIAAVERGDDTSHVDLPGPKDRARLDGHQFTKARRHGKLLFAGSASGPWVALHMGMAGSVRVYDADDGTPDYARLIVTFEGDRRMAFRDPRKFGWVKVIDDPDAEIASHELGPDVLEVDAETFADRLGSGHGAVKSALTDQARLAGMGNLWADETLYQVGIHPAAKVCDLSADDIRALYRTARRILSAVCDADADYAALPVAWLIHHREAGAACTRCDGTITSRKIGGRTSFFCPEHQPKPS</sequence>
<reference evidence="11 12" key="1">
    <citation type="submission" date="2015-09" db="EMBL/GenBank/DDBJ databases">
        <authorList>
            <person name="Jackson K.R."/>
            <person name="Lunt B.L."/>
            <person name="Fisher J.N.B."/>
            <person name="Gardner A.V."/>
            <person name="Bailey M.E."/>
            <person name="Deus L.M."/>
            <person name="Earl A.S."/>
            <person name="Gibby P.D."/>
            <person name="Hartmann K.A."/>
            <person name="Liu J.E."/>
            <person name="Manci A.M."/>
            <person name="Nielsen D.A."/>
            <person name="Solomon M.B."/>
            <person name="Breakwell D.P."/>
            <person name="Burnett S.H."/>
            <person name="Grose J.H."/>
        </authorList>
    </citation>
    <scope>NUCLEOTIDE SEQUENCE [LARGE SCALE GENOMIC DNA]</scope>
    <source>
        <strain evidence="11 12">CECT 7799</strain>
    </source>
</reference>
<dbReference type="SUPFAM" id="SSF57716">
    <property type="entry name" value="Glucocorticoid receptor-like (DNA-binding domain)"/>
    <property type="match status" value="1"/>
</dbReference>
<evidence type="ECO:0000256" key="2">
    <source>
        <dbReference type="ARBA" id="ARBA00009409"/>
    </source>
</evidence>
<comment type="similarity">
    <text evidence="2">Belongs to the FPG family.</text>
</comment>
<protein>
    <submittedName>
        <fullName evidence="11">Formamidopyrimidine-DNA glycosylase</fullName>
        <ecNumber evidence="11">3.2.2.23</ecNumber>
    </submittedName>
</protein>
<dbReference type="GO" id="GO:0006284">
    <property type="term" value="P:base-excision repair"/>
    <property type="evidence" value="ECO:0007669"/>
    <property type="project" value="InterPro"/>
</dbReference>
<evidence type="ECO:0000256" key="3">
    <source>
        <dbReference type="ARBA" id="ARBA00022763"/>
    </source>
</evidence>
<dbReference type="EMBL" id="CYPR01000161">
    <property type="protein sequence ID" value="CUH39713.1"/>
    <property type="molecule type" value="Genomic_DNA"/>
</dbReference>
<evidence type="ECO:0000256" key="1">
    <source>
        <dbReference type="ARBA" id="ARBA00001668"/>
    </source>
</evidence>
<evidence type="ECO:0000313" key="11">
    <source>
        <dbReference type="EMBL" id="CUH39713.1"/>
    </source>
</evidence>
<accession>A0A0M7BCT2</accession>
<dbReference type="InterPro" id="IPR015886">
    <property type="entry name" value="H2TH_FPG"/>
</dbReference>
<dbReference type="Pfam" id="PF01149">
    <property type="entry name" value="Fapy_DNA_glyco"/>
    <property type="match status" value="1"/>
</dbReference>
<gene>
    <name evidence="11" type="primary">mutM_2</name>
    <name evidence="11" type="ORF">JSE7799_02441</name>
</gene>
<evidence type="ECO:0000259" key="10">
    <source>
        <dbReference type="PROSITE" id="PS51068"/>
    </source>
</evidence>
<dbReference type="Gene3D" id="3.20.190.10">
    <property type="entry name" value="MutM-like, N-terminal"/>
    <property type="match status" value="1"/>
</dbReference>
<name>A0A0M7BCT2_9RHOB</name>
<dbReference type="GO" id="GO:0016829">
    <property type="term" value="F:lyase activity"/>
    <property type="evidence" value="ECO:0007669"/>
    <property type="project" value="UniProtKB-KW"/>
</dbReference>
<dbReference type="PROSITE" id="PS51068">
    <property type="entry name" value="FPG_CAT"/>
    <property type="match status" value="1"/>
</dbReference>
<dbReference type="RefSeq" id="WP_055663868.1">
    <property type="nucleotide sequence ID" value="NZ_CYPR01000161.1"/>
</dbReference>
<dbReference type="Gene3D" id="1.10.8.50">
    <property type="match status" value="1"/>
</dbReference>
<organism evidence="11 12">
    <name type="scientific">Jannaschia seosinensis</name>
    <dbReference type="NCBI Taxonomy" id="313367"/>
    <lineage>
        <taxon>Bacteria</taxon>
        <taxon>Pseudomonadati</taxon>
        <taxon>Pseudomonadota</taxon>
        <taxon>Alphaproteobacteria</taxon>
        <taxon>Rhodobacterales</taxon>
        <taxon>Roseobacteraceae</taxon>
        <taxon>Jannaschia</taxon>
    </lineage>
</organism>
<dbReference type="SMART" id="SM00898">
    <property type="entry name" value="Fapy_DNA_glyco"/>
    <property type="match status" value="1"/>
</dbReference>
<dbReference type="PANTHER" id="PTHR22993">
    <property type="entry name" value="FORMAMIDOPYRIMIDINE-DNA GLYCOSYLASE"/>
    <property type="match status" value="1"/>
</dbReference>
<dbReference type="InterPro" id="IPR035937">
    <property type="entry name" value="FPG_N"/>
</dbReference>
<keyword evidence="7" id="KW-0456">Lyase</keyword>
<dbReference type="SUPFAM" id="SSF46946">
    <property type="entry name" value="S13-like H2TH domain"/>
    <property type="match status" value="1"/>
</dbReference>
<dbReference type="Pfam" id="PF06831">
    <property type="entry name" value="H2TH"/>
    <property type="match status" value="1"/>
</dbReference>
<dbReference type="STRING" id="313367.JSE7799_02441"/>
<keyword evidence="4 11" id="KW-0378">Hydrolase</keyword>
<dbReference type="AlphaFoldDB" id="A0A0M7BCT2"/>
<keyword evidence="5" id="KW-0238">DNA-binding</keyword>
<evidence type="ECO:0000313" key="12">
    <source>
        <dbReference type="Proteomes" id="UP000049455"/>
    </source>
</evidence>
<dbReference type="GO" id="GO:0008534">
    <property type="term" value="F:oxidized purine nucleobase lesion DNA N-glycosylase activity"/>
    <property type="evidence" value="ECO:0007669"/>
    <property type="project" value="UniProtKB-EC"/>
</dbReference>
<dbReference type="EC" id="3.2.2.23" evidence="11"/>
<keyword evidence="6" id="KW-0234">DNA repair</keyword>
<proteinExistence type="inferred from homology"/>
<keyword evidence="12" id="KW-1185">Reference proteome</keyword>
<evidence type="ECO:0000256" key="9">
    <source>
        <dbReference type="ARBA" id="ARBA00023295"/>
    </source>
</evidence>
<evidence type="ECO:0000256" key="5">
    <source>
        <dbReference type="ARBA" id="ARBA00023125"/>
    </source>
</evidence>
<keyword evidence="9 11" id="KW-0326">Glycosidase</keyword>
<evidence type="ECO:0000256" key="7">
    <source>
        <dbReference type="ARBA" id="ARBA00023239"/>
    </source>
</evidence>
<dbReference type="InterPro" id="IPR012319">
    <property type="entry name" value="FPG_cat"/>
</dbReference>
<dbReference type="SUPFAM" id="SSF81624">
    <property type="entry name" value="N-terminal domain of MutM-like DNA repair proteins"/>
    <property type="match status" value="1"/>
</dbReference>
<feature type="domain" description="Formamidopyrimidine-DNA glycosylase catalytic" evidence="10">
    <location>
        <begin position="2"/>
        <end position="115"/>
    </location>
</feature>
<dbReference type="PANTHER" id="PTHR22993:SF9">
    <property type="entry name" value="FORMAMIDOPYRIMIDINE-DNA GLYCOSYLASE"/>
    <property type="match status" value="1"/>
</dbReference>
<keyword evidence="8" id="KW-0511">Multifunctional enzyme</keyword>
<dbReference type="SMART" id="SM01232">
    <property type="entry name" value="H2TH"/>
    <property type="match status" value="1"/>
</dbReference>
<dbReference type="GO" id="GO:0008270">
    <property type="term" value="F:zinc ion binding"/>
    <property type="evidence" value="ECO:0007669"/>
    <property type="project" value="InterPro"/>
</dbReference>
<dbReference type="GO" id="GO:0003906">
    <property type="term" value="F:DNA-(apurinic or apyrimidinic site) endonuclease activity"/>
    <property type="evidence" value="ECO:0007669"/>
    <property type="project" value="InterPro"/>
</dbReference>
<comment type="catalytic activity">
    <reaction evidence="1">
        <text>Hydrolysis of DNA containing ring-opened 7-methylguanine residues, releasing 2,6-diamino-4-hydroxy-5-(N-methyl)formamidopyrimidine.</text>
        <dbReference type="EC" id="3.2.2.23"/>
    </reaction>
</comment>
<evidence type="ECO:0000256" key="4">
    <source>
        <dbReference type="ARBA" id="ARBA00022801"/>
    </source>
</evidence>
<dbReference type="Proteomes" id="UP000049455">
    <property type="component" value="Unassembled WGS sequence"/>
</dbReference>
<dbReference type="GO" id="GO:0003684">
    <property type="term" value="F:damaged DNA binding"/>
    <property type="evidence" value="ECO:0007669"/>
    <property type="project" value="InterPro"/>
</dbReference>
<keyword evidence="3" id="KW-0227">DNA damage</keyword>